<name>A0A6L8Q3V4_9ACTN</name>
<evidence type="ECO:0000256" key="6">
    <source>
        <dbReference type="ARBA" id="ARBA00023136"/>
    </source>
</evidence>
<gene>
    <name evidence="10" type="ORF">FM068_02045</name>
</gene>
<keyword evidence="3" id="KW-1003">Cell membrane</keyword>
<feature type="transmembrane region" description="Helical" evidence="8">
    <location>
        <begin position="181"/>
        <end position="201"/>
    </location>
</feature>
<evidence type="ECO:0000256" key="4">
    <source>
        <dbReference type="ARBA" id="ARBA00022692"/>
    </source>
</evidence>
<keyword evidence="6 8" id="KW-0472">Membrane</keyword>
<feature type="transmembrane region" description="Helical" evidence="8">
    <location>
        <begin position="36"/>
        <end position="58"/>
    </location>
</feature>
<feature type="domain" description="Glycine transporter" evidence="9">
    <location>
        <begin position="12"/>
        <end position="85"/>
    </location>
</feature>
<evidence type="ECO:0000256" key="2">
    <source>
        <dbReference type="ARBA" id="ARBA00008193"/>
    </source>
</evidence>
<comment type="caution">
    <text evidence="10">The sequence shown here is derived from an EMBL/GenBank/DDBJ whole genome shotgun (WGS) entry which is preliminary data.</text>
</comment>
<organism evidence="10 11">
    <name type="scientific">Adlercreutzia equolifaciens</name>
    <dbReference type="NCBI Taxonomy" id="446660"/>
    <lineage>
        <taxon>Bacteria</taxon>
        <taxon>Bacillati</taxon>
        <taxon>Actinomycetota</taxon>
        <taxon>Coriobacteriia</taxon>
        <taxon>Eggerthellales</taxon>
        <taxon>Eggerthellaceae</taxon>
        <taxon>Adlercreutzia</taxon>
    </lineage>
</organism>
<dbReference type="RefSeq" id="WP_161127340.1">
    <property type="nucleotide sequence ID" value="NZ_JAKNFC010000002.1"/>
</dbReference>
<dbReference type="PANTHER" id="PTHR30506">
    <property type="entry name" value="INNER MEMBRANE PROTEIN"/>
    <property type="match status" value="1"/>
</dbReference>
<dbReference type="EMBL" id="VJNE01000002">
    <property type="protein sequence ID" value="MZG27381.1"/>
    <property type="molecule type" value="Genomic_DNA"/>
</dbReference>
<sequence>MTLETAFDLPFWFEFAATVTGGLSGGMSAVRARYDIFGTVAIACITGMGGGIIRDILLQNYGLYAFQSPWFLLSCALAGVAVFYFGKLATYLDPIVDLLDNISVALWAIIGASKSLSAGLTVIPSVVLGTITSIGGGISRDVLMNRPPVAFQTGPIYGSAALIGCMVYCPLKANGILPDTAGILCAGLIMVLRYLSLIMGWRTKPPRDYSDTVVESVARPMRFIARKVHVPIGKTARERQGTTKFDRFKRKGKKLYDRLSGRWMDDDGEHFQPTVLMDKLVVPLADEDEHASEPAPDPSDRLFVDRDELYRIIGLDHEPRRTGPQAAVKDSAAETKDSKSAEGVEGADAGAARKADGEPAFDPFEPQTPDPKKPQHNPRDQKKRS</sequence>
<accession>A0A6L8Q3V4</accession>
<feature type="transmembrane region" description="Helical" evidence="8">
    <location>
        <begin position="149"/>
        <end position="169"/>
    </location>
</feature>
<keyword evidence="5 8" id="KW-1133">Transmembrane helix</keyword>
<comment type="subcellular location">
    <subcellularLocation>
        <location evidence="1">Cell membrane</location>
        <topology evidence="1">Multi-pass membrane protein</topology>
    </subcellularLocation>
</comment>
<feature type="compositionally biased region" description="Basic and acidic residues" evidence="7">
    <location>
        <begin position="331"/>
        <end position="342"/>
    </location>
</feature>
<feature type="compositionally biased region" description="Basic and acidic residues" evidence="7">
    <location>
        <begin position="370"/>
        <end position="385"/>
    </location>
</feature>
<reference evidence="10 11" key="1">
    <citation type="submission" date="2019-07" db="EMBL/GenBank/DDBJ databases">
        <title>Draft genome sequence of Adlercreutzia equolifaciens IPLA 37004, a human intestinal strain that does not produces equol from daidzein.</title>
        <authorList>
            <person name="Vazquez L."/>
            <person name="Florez A.B."/>
            <person name="Mayo B."/>
        </authorList>
    </citation>
    <scope>NUCLEOTIDE SEQUENCE [LARGE SCALE GENOMIC DNA]</scope>
    <source>
        <strain evidence="10 11">IPLA 37004</strain>
    </source>
</reference>
<evidence type="ECO:0000256" key="8">
    <source>
        <dbReference type="SAM" id="Phobius"/>
    </source>
</evidence>
<protein>
    <submittedName>
        <fullName evidence="10">Trimeric intracellular cation channel family protein</fullName>
    </submittedName>
</protein>
<feature type="domain" description="Glycine transporter" evidence="9">
    <location>
        <begin position="98"/>
        <end position="170"/>
    </location>
</feature>
<dbReference type="PANTHER" id="PTHR30506:SF3">
    <property type="entry name" value="UPF0126 INNER MEMBRANE PROTEIN YADS-RELATED"/>
    <property type="match status" value="1"/>
</dbReference>
<dbReference type="Proteomes" id="UP000472380">
    <property type="component" value="Unassembled WGS sequence"/>
</dbReference>
<evidence type="ECO:0000259" key="9">
    <source>
        <dbReference type="Pfam" id="PF03458"/>
    </source>
</evidence>
<dbReference type="Pfam" id="PF03458">
    <property type="entry name" value="Gly_transporter"/>
    <property type="match status" value="2"/>
</dbReference>
<evidence type="ECO:0000313" key="11">
    <source>
        <dbReference type="Proteomes" id="UP000472380"/>
    </source>
</evidence>
<evidence type="ECO:0000256" key="1">
    <source>
        <dbReference type="ARBA" id="ARBA00004651"/>
    </source>
</evidence>
<dbReference type="AlphaFoldDB" id="A0A6L8Q3V4"/>
<evidence type="ECO:0000256" key="3">
    <source>
        <dbReference type="ARBA" id="ARBA00022475"/>
    </source>
</evidence>
<dbReference type="InterPro" id="IPR005115">
    <property type="entry name" value="Gly_transporter"/>
</dbReference>
<evidence type="ECO:0000256" key="7">
    <source>
        <dbReference type="SAM" id="MobiDB-lite"/>
    </source>
</evidence>
<feature type="region of interest" description="Disordered" evidence="7">
    <location>
        <begin position="314"/>
        <end position="385"/>
    </location>
</feature>
<evidence type="ECO:0000256" key="5">
    <source>
        <dbReference type="ARBA" id="ARBA00022989"/>
    </source>
</evidence>
<feature type="transmembrane region" description="Helical" evidence="8">
    <location>
        <begin position="70"/>
        <end position="92"/>
    </location>
</feature>
<comment type="similarity">
    <text evidence="2">Belongs to the UPF0126 family.</text>
</comment>
<feature type="transmembrane region" description="Helical" evidence="8">
    <location>
        <begin position="104"/>
        <end position="128"/>
    </location>
</feature>
<evidence type="ECO:0000313" key="10">
    <source>
        <dbReference type="EMBL" id="MZG27381.1"/>
    </source>
</evidence>
<keyword evidence="4 8" id="KW-0812">Transmembrane</keyword>
<dbReference type="GO" id="GO:0005886">
    <property type="term" value="C:plasma membrane"/>
    <property type="evidence" value="ECO:0007669"/>
    <property type="project" value="UniProtKB-SubCell"/>
</dbReference>
<proteinExistence type="inferred from homology"/>